<reference evidence="3" key="1">
    <citation type="journal article" date="2019" name="Int. J. Syst. Evol. Microbiol.">
        <title>The Global Catalogue of Microorganisms (GCM) 10K type strain sequencing project: providing services to taxonomists for standard genome sequencing and annotation.</title>
        <authorList>
            <consortium name="The Broad Institute Genomics Platform"/>
            <consortium name="The Broad Institute Genome Sequencing Center for Infectious Disease"/>
            <person name="Wu L."/>
            <person name="Ma J."/>
        </authorList>
    </citation>
    <scope>NUCLEOTIDE SEQUENCE [LARGE SCALE GENOMIC DNA]</scope>
    <source>
        <strain evidence="3">KCTC 42087</strain>
    </source>
</reference>
<comment type="caution">
    <text evidence="2">The sequence shown here is derived from an EMBL/GenBank/DDBJ whole genome shotgun (WGS) entry which is preliminary data.</text>
</comment>
<accession>A0ABW1AF74</accession>
<feature type="region of interest" description="Disordered" evidence="1">
    <location>
        <begin position="1"/>
        <end position="20"/>
    </location>
</feature>
<organism evidence="2 3">
    <name type="scientific">Actinomadura rugatobispora</name>
    <dbReference type="NCBI Taxonomy" id="1994"/>
    <lineage>
        <taxon>Bacteria</taxon>
        <taxon>Bacillati</taxon>
        <taxon>Actinomycetota</taxon>
        <taxon>Actinomycetes</taxon>
        <taxon>Streptosporangiales</taxon>
        <taxon>Thermomonosporaceae</taxon>
        <taxon>Actinomadura</taxon>
    </lineage>
</organism>
<dbReference type="RefSeq" id="WP_378289960.1">
    <property type="nucleotide sequence ID" value="NZ_JBHSON010000106.1"/>
</dbReference>
<dbReference type="Proteomes" id="UP001596074">
    <property type="component" value="Unassembled WGS sequence"/>
</dbReference>
<dbReference type="EMBL" id="JBHSON010000106">
    <property type="protein sequence ID" value="MFC5753191.1"/>
    <property type="molecule type" value="Genomic_DNA"/>
</dbReference>
<feature type="compositionally biased region" description="Acidic residues" evidence="1">
    <location>
        <begin position="1"/>
        <end position="10"/>
    </location>
</feature>
<proteinExistence type="predicted"/>
<protein>
    <submittedName>
        <fullName evidence="2">Uncharacterized protein</fullName>
    </submittedName>
</protein>
<evidence type="ECO:0000256" key="1">
    <source>
        <dbReference type="SAM" id="MobiDB-lite"/>
    </source>
</evidence>
<evidence type="ECO:0000313" key="3">
    <source>
        <dbReference type="Proteomes" id="UP001596074"/>
    </source>
</evidence>
<gene>
    <name evidence="2" type="ORF">ACFPZN_46895</name>
</gene>
<evidence type="ECO:0000313" key="2">
    <source>
        <dbReference type="EMBL" id="MFC5753191.1"/>
    </source>
</evidence>
<name>A0ABW1AF74_9ACTN</name>
<sequence>MIDAPVEVETDPATGRPTLLTPEAGRAYRVRKVMGEWQAPGEARLFRLQASEPDGPMVVVEVVGPEIEGSPWRLRHLWR</sequence>
<keyword evidence="3" id="KW-1185">Reference proteome</keyword>